<sequence>MNKTLLVLYSILAFAIFSCKENSKKPVDENSLENLEPKVKAENLEANFRTWWTYHLNQVDLASEFKSIDENTDPIDKEQALKKLTSGHYIPLKLKSEDGGNLYRLYKLSDTANKSIKNTIKSQAYTILKHFSQEGQAFPEFDFVDLDGNRYTNASIKGKDVFIKTWFINCKACIEEFPELNEFVEQNNNKDILFISLALDPKAQLERFLEKTEFNYKVIPNQKKLITNTLQAQIYPTHYLLDKKGVIQKVENQGSRIIDYYKNTRHMSKKSQTSHQPPLK</sequence>
<dbReference type="InterPro" id="IPR050553">
    <property type="entry name" value="Thioredoxin_ResA/DsbE_sf"/>
</dbReference>
<name>A0ABS7XHI9_9FLAO</name>
<keyword evidence="3" id="KW-1185">Reference proteome</keyword>
<dbReference type="PANTHER" id="PTHR42852">
    <property type="entry name" value="THIOL:DISULFIDE INTERCHANGE PROTEIN DSBE"/>
    <property type="match status" value="1"/>
</dbReference>
<dbReference type="PROSITE" id="PS51257">
    <property type="entry name" value="PROKAR_LIPOPROTEIN"/>
    <property type="match status" value="1"/>
</dbReference>
<accession>A0ABS7XHI9</accession>
<gene>
    <name evidence="2" type="ORF">LB452_05745</name>
</gene>
<dbReference type="Pfam" id="PF00578">
    <property type="entry name" value="AhpC-TSA"/>
    <property type="match status" value="1"/>
</dbReference>
<dbReference type="CDD" id="cd02966">
    <property type="entry name" value="TlpA_like_family"/>
    <property type="match status" value="1"/>
</dbReference>
<dbReference type="PANTHER" id="PTHR42852:SF13">
    <property type="entry name" value="PROTEIN DIPZ"/>
    <property type="match status" value="1"/>
</dbReference>
<dbReference type="EMBL" id="JAIQZE010000004">
    <property type="protein sequence ID" value="MBZ9778423.1"/>
    <property type="molecule type" value="Genomic_DNA"/>
</dbReference>
<feature type="domain" description="Thioredoxin" evidence="1">
    <location>
        <begin position="132"/>
        <end position="272"/>
    </location>
</feature>
<evidence type="ECO:0000313" key="2">
    <source>
        <dbReference type="EMBL" id="MBZ9778423.1"/>
    </source>
</evidence>
<dbReference type="PROSITE" id="PS51352">
    <property type="entry name" value="THIOREDOXIN_2"/>
    <property type="match status" value="1"/>
</dbReference>
<dbReference type="Proteomes" id="UP001199314">
    <property type="component" value="Unassembled WGS sequence"/>
</dbReference>
<protein>
    <submittedName>
        <fullName evidence="2">TlpA family protein disulfide reductase</fullName>
    </submittedName>
</protein>
<dbReference type="InterPro" id="IPR036249">
    <property type="entry name" value="Thioredoxin-like_sf"/>
</dbReference>
<comment type="caution">
    <text evidence="2">The sequence shown here is derived from an EMBL/GenBank/DDBJ whole genome shotgun (WGS) entry which is preliminary data.</text>
</comment>
<reference evidence="3" key="1">
    <citation type="submission" date="2023-07" db="EMBL/GenBank/DDBJ databases">
        <title>Novel species isolated from saline lakes on Tibetan Plateau.</title>
        <authorList>
            <person name="Lu H."/>
        </authorList>
    </citation>
    <scope>NUCLEOTIDE SEQUENCE [LARGE SCALE GENOMIC DNA]</scope>
    <source>
        <strain evidence="3">CAK8W</strain>
    </source>
</reference>
<dbReference type="Gene3D" id="3.40.30.10">
    <property type="entry name" value="Glutaredoxin"/>
    <property type="match status" value="1"/>
</dbReference>
<dbReference type="InterPro" id="IPR013766">
    <property type="entry name" value="Thioredoxin_domain"/>
</dbReference>
<dbReference type="SUPFAM" id="SSF52833">
    <property type="entry name" value="Thioredoxin-like"/>
    <property type="match status" value="1"/>
</dbReference>
<organism evidence="2 3">
    <name type="scientific">Psychroflexus longus</name>
    <dbReference type="NCBI Taxonomy" id="2873596"/>
    <lineage>
        <taxon>Bacteria</taxon>
        <taxon>Pseudomonadati</taxon>
        <taxon>Bacteroidota</taxon>
        <taxon>Flavobacteriia</taxon>
        <taxon>Flavobacteriales</taxon>
        <taxon>Flavobacteriaceae</taxon>
        <taxon>Psychroflexus</taxon>
    </lineage>
</organism>
<evidence type="ECO:0000259" key="1">
    <source>
        <dbReference type="PROSITE" id="PS51352"/>
    </source>
</evidence>
<evidence type="ECO:0000313" key="3">
    <source>
        <dbReference type="Proteomes" id="UP001199314"/>
    </source>
</evidence>
<dbReference type="RefSeq" id="WP_224460778.1">
    <property type="nucleotide sequence ID" value="NZ_JAIQZE010000004.1"/>
</dbReference>
<proteinExistence type="predicted"/>
<dbReference type="InterPro" id="IPR000866">
    <property type="entry name" value="AhpC/TSA"/>
</dbReference>